<protein>
    <submittedName>
        <fullName evidence="3">Glycosyltransferase involved in cell wall biosynthesis</fullName>
    </submittedName>
</protein>
<evidence type="ECO:0000313" key="4">
    <source>
        <dbReference type="Proteomes" id="UP000293874"/>
    </source>
</evidence>
<dbReference type="Pfam" id="PF00534">
    <property type="entry name" value="Glycos_transf_1"/>
    <property type="match status" value="1"/>
</dbReference>
<evidence type="ECO:0000313" key="3">
    <source>
        <dbReference type="EMBL" id="RZS75103.1"/>
    </source>
</evidence>
<name>A0A4Q7N186_9BACT</name>
<proteinExistence type="predicted"/>
<evidence type="ECO:0000259" key="2">
    <source>
        <dbReference type="Pfam" id="PF00535"/>
    </source>
</evidence>
<dbReference type="Gene3D" id="3.40.50.2000">
    <property type="entry name" value="Glycogen Phosphorylase B"/>
    <property type="match status" value="1"/>
</dbReference>
<dbReference type="PANTHER" id="PTHR43685:SF2">
    <property type="entry name" value="GLYCOSYLTRANSFERASE 2-LIKE DOMAIN-CONTAINING PROTEIN"/>
    <property type="match status" value="1"/>
</dbReference>
<comment type="caution">
    <text evidence="3">The sequence shown here is derived from an EMBL/GenBank/DDBJ whole genome shotgun (WGS) entry which is preliminary data.</text>
</comment>
<dbReference type="SUPFAM" id="SSF53756">
    <property type="entry name" value="UDP-Glycosyltransferase/glycogen phosphorylase"/>
    <property type="match status" value="1"/>
</dbReference>
<dbReference type="InterPro" id="IPR001296">
    <property type="entry name" value="Glyco_trans_1"/>
</dbReference>
<dbReference type="InterPro" id="IPR001173">
    <property type="entry name" value="Glyco_trans_2-like"/>
</dbReference>
<accession>A0A4Q7N186</accession>
<gene>
    <name evidence="3" type="ORF">EV199_0964</name>
</gene>
<dbReference type="Proteomes" id="UP000293874">
    <property type="component" value="Unassembled WGS sequence"/>
</dbReference>
<dbReference type="EMBL" id="SGXA01000001">
    <property type="protein sequence ID" value="RZS75103.1"/>
    <property type="molecule type" value="Genomic_DNA"/>
</dbReference>
<keyword evidence="4" id="KW-1185">Reference proteome</keyword>
<dbReference type="InterPro" id="IPR050834">
    <property type="entry name" value="Glycosyltransf_2"/>
</dbReference>
<dbReference type="Pfam" id="PF00535">
    <property type="entry name" value="Glycos_transf_2"/>
    <property type="match status" value="1"/>
</dbReference>
<dbReference type="GO" id="GO:0016757">
    <property type="term" value="F:glycosyltransferase activity"/>
    <property type="evidence" value="ECO:0007669"/>
    <property type="project" value="InterPro"/>
</dbReference>
<keyword evidence="3" id="KW-0808">Transferase</keyword>
<dbReference type="PANTHER" id="PTHR43685">
    <property type="entry name" value="GLYCOSYLTRANSFERASE"/>
    <property type="match status" value="1"/>
</dbReference>
<feature type="domain" description="Glycosyltransferase 2-like" evidence="2">
    <location>
        <begin position="9"/>
        <end position="144"/>
    </location>
</feature>
<sequence length="640" mass="73179">MVASQPVVSIITAFYNTGEIFLETLYSILHQTYSNFEWLIINDCSTNSISLQLLNDAAQSDPRIRVINNTANIGLALTRNHGVQHAKGNYLFFIDSDDMVEFSYLEKCLLCLELNPHFSFVSSHTIGFDAKEYVWAHGYLQPERFLADNYAVNCYVCRRSVFDQIQYENIKGGMEDWDFWLHAASIGLWGYTIPEFLYWYRERNNRSIDWPDIFDAGKRQAFIGRLHEKYAKKLASLSFNTSLSKERHQITNIQQANLSGSGGEHILFLLNYQPEDNQQLITCDYLRFFQSQGASITILIHHLESDHYDGDFSGITDDVFIADHLCAVQNRQSIWQYLITSRNIQRVIAINLPADPEDLPLIKSAFPHLQADLILLSLPKQFSVDNLIQRYHLDTAYIDHIGAGAQEIRFILETNAALYGKVYFMPPVSQQPVQPFSLRQVQQQKNEWGINSGTFTISFTGRIGNEHFKWLRALISKLKTNEHNHCLFILRVWERELKLLRESITPHELSGNLRLLPVNPQQPELQEALAIADCYLDISALNGLNDALREALRLGIPVLSIGNEGIKDLIDPQTGSRFRLHYKDPEKQAADLIATITELAKNTTKMNRLRNSCLQKATAVLAPTHPSAVQFYRLEKNVPA</sequence>
<dbReference type="Gene3D" id="3.90.550.10">
    <property type="entry name" value="Spore Coat Polysaccharide Biosynthesis Protein SpsA, Chain A"/>
    <property type="match status" value="1"/>
</dbReference>
<feature type="domain" description="Glycosyl transferase family 1" evidence="1">
    <location>
        <begin position="442"/>
        <end position="610"/>
    </location>
</feature>
<reference evidence="3 4" key="1">
    <citation type="submission" date="2019-02" db="EMBL/GenBank/DDBJ databases">
        <title>Genomic Encyclopedia of Type Strains, Phase IV (KMG-IV): sequencing the most valuable type-strain genomes for metagenomic binning, comparative biology and taxonomic classification.</title>
        <authorList>
            <person name="Goeker M."/>
        </authorList>
    </citation>
    <scope>NUCLEOTIDE SEQUENCE [LARGE SCALE GENOMIC DNA]</scope>
    <source>
        <strain evidence="3 4">DSM 18116</strain>
    </source>
</reference>
<organism evidence="3 4">
    <name type="scientific">Pseudobacter ginsenosidimutans</name>
    <dbReference type="NCBI Taxonomy" id="661488"/>
    <lineage>
        <taxon>Bacteria</taxon>
        <taxon>Pseudomonadati</taxon>
        <taxon>Bacteroidota</taxon>
        <taxon>Chitinophagia</taxon>
        <taxon>Chitinophagales</taxon>
        <taxon>Chitinophagaceae</taxon>
        <taxon>Pseudobacter</taxon>
    </lineage>
</organism>
<evidence type="ECO:0000259" key="1">
    <source>
        <dbReference type="Pfam" id="PF00534"/>
    </source>
</evidence>
<dbReference type="CDD" id="cd00761">
    <property type="entry name" value="Glyco_tranf_GTA_type"/>
    <property type="match status" value="1"/>
</dbReference>
<dbReference type="InterPro" id="IPR029044">
    <property type="entry name" value="Nucleotide-diphossugar_trans"/>
</dbReference>
<dbReference type="SUPFAM" id="SSF53448">
    <property type="entry name" value="Nucleotide-diphospho-sugar transferases"/>
    <property type="match status" value="1"/>
</dbReference>
<dbReference type="AlphaFoldDB" id="A0A4Q7N186"/>